<dbReference type="EMBL" id="JAANYQ010000002">
    <property type="protein sequence ID" value="KAF4126259.1"/>
    <property type="molecule type" value="Genomic_DNA"/>
</dbReference>
<reference evidence="1" key="1">
    <citation type="submission" date="2020-03" db="EMBL/GenBank/DDBJ databases">
        <title>Site-based positive gene gene selection in Geosmithia morbida across the United States reveals a broad range of putative effectors and factors for local host and environmental adapation.</title>
        <authorList>
            <person name="Onufrak A."/>
            <person name="Murdoch R.W."/>
            <person name="Gazis R."/>
            <person name="Huff M."/>
            <person name="Staton M."/>
            <person name="Klingeman W."/>
            <person name="Hadziabdic D."/>
        </authorList>
    </citation>
    <scope>NUCLEOTIDE SEQUENCE</scope>
    <source>
        <strain evidence="1">1262</strain>
    </source>
</reference>
<keyword evidence="2" id="KW-1185">Reference proteome</keyword>
<accession>A0A9P5D987</accession>
<proteinExistence type="predicted"/>
<dbReference type="Proteomes" id="UP000749293">
    <property type="component" value="Unassembled WGS sequence"/>
</dbReference>
<gene>
    <name evidence="1" type="ORF">GMORB2_1505</name>
</gene>
<sequence>MLEGHALEVTLTAANSAAQAWYGYDQGVVSGMLVSADFIKVFPQTKKSDIQGITASCFSVSIWVSSIAIFDS</sequence>
<dbReference type="OrthoDB" id="6133115at2759"/>
<name>A0A9P5D987_9HYPO</name>
<evidence type="ECO:0000313" key="1">
    <source>
        <dbReference type="EMBL" id="KAF4126259.1"/>
    </source>
</evidence>
<organism evidence="1 2">
    <name type="scientific">Geosmithia morbida</name>
    <dbReference type="NCBI Taxonomy" id="1094350"/>
    <lineage>
        <taxon>Eukaryota</taxon>
        <taxon>Fungi</taxon>
        <taxon>Dikarya</taxon>
        <taxon>Ascomycota</taxon>
        <taxon>Pezizomycotina</taxon>
        <taxon>Sordariomycetes</taxon>
        <taxon>Hypocreomycetidae</taxon>
        <taxon>Hypocreales</taxon>
        <taxon>Bionectriaceae</taxon>
        <taxon>Geosmithia</taxon>
    </lineage>
</organism>
<protein>
    <submittedName>
        <fullName evidence="1">Sugar (And other) transporter</fullName>
    </submittedName>
</protein>
<evidence type="ECO:0000313" key="2">
    <source>
        <dbReference type="Proteomes" id="UP000749293"/>
    </source>
</evidence>
<comment type="caution">
    <text evidence="1">The sequence shown here is derived from an EMBL/GenBank/DDBJ whole genome shotgun (WGS) entry which is preliminary data.</text>
</comment>
<dbReference type="GeneID" id="55967735"/>
<dbReference type="RefSeq" id="XP_035324911.1">
    <property type="nucleotide sequence ID" value="XM_035463487.1"/>
</dbReference>
<dbReference type="AlphaFoldDB" id="A0A9P5D987"/>